<keyword evidence="3" id="KW-1185">Reference proteome</keyword>
<organism evidence="2 3">
    <name type="scientific">Kaistia defluvii</name>
    <dbReference type="NCBI Taxonomy" id="410841"/>
    <lineage>
        <taxon>Bacteria</taxon>
        <taxon>Pseudomonadati</taxon>
        <taxon>Pseudomonadota</taxon>
        <taxon>Alphaproteobacteria</taxon>
        <taxon>Hyphomicrobiales</taxon>
        <taxon>Kaistiaceae</taxon>
        <taxon>Kaistia</taxon>
    </lineage>
</organism>
<dbReference type="EMBL" id="JBEPSM010000004">
    <property type="protein sequence ID" value="MET4636178.1"/>
    <property type="molecule type" value="Genomic_DNA"/>
</dbReference>
<accession>A0ABV2R635</accession>
<dbReference type="Pfam" id="PF08299">
    <property type="entry name" value="Bac_DnaA_C"/>
    <property type="match status" value="1"/>
</dbReference>
<dbReference type="InterPro" id="IPR013159">
    <property type="entry name" value="DnaA_C"/>
</dbReference>
<name>A0ABV2R635_9HYPH</name>
<dbReference type="SMART" id="SM00760">
    <property type="entry name" value="Bac_DnaA_C"/>
    <property type="match status" value="1"/>
</dbReference>
<evidence type="ECO:0000313" key="2">
    <source>
        <dbReference type="EMBL" id="MET4636178.1"/>
    </source>
</evidence>
<dbReference type="InterPro" id="IPR010921">
    <property type="entry name" value="Trp_repressor/repl_initiator"/>
</dbReference>
<proteinExistence type="predicted"/>
<gene>
    <name evidence="2" type="ORF">ABIE08_004136</name>
</gene>
<sequence length="184" mass="20393">MSIQVGDGFEFIQTRDQKIRASRAALAALLRHHGDTPLDDDMRKASRFWKAKLGALFPAEASALAEPPQPEPPALPIDATTHYHAFTVIAPPRVGTMGRIRQIITQVARKHGLTDNDILSARRNTKVVRARQEAMYRAVNETTHSLTVVGKVFGRDHTTVMHGIRQHAARSGLPTPPAFKERQP</sequence>
<evidence type="ECO:0000313" key="3">
    <source>
        <dbReference type="Proteomes" id="UP001549321"/>
    </source>
</evidence>
<protein>
    <recommendedName>
        <fullName evidence="1">Chromosomal replication initiator DnaA C-terminal domain-containing protein</fullName>
    </recommendedName>
</protein>
<reference evidence="2 3" key="1">
    <citation type="submission" date="2024-06" db="EMBL/GenBank/DDBJ databases">
        <title>Sorghum-associated microbial communities from plants grown in Nebraska, USA.</title>
        <authorList>
            <person name="Schachtman D."/>
        </authorList>
    </citation>
    <scope>NUCLEOTIDE SEQUENCE [LARGE SCALE GENOMIC DNA]</scope>
    <source>
        <strain evidence="2 3">3207</strain>
    </source>
</reference>
<dbReference type="CDD" id="cd06571">
    <property type="entry name" value="Bac_DnaA_C"/>
    <property type="match status" value="1"/>
</dbReference>
<dbReference type="PANTHER" id="PTHR30050">
    <property type="entry name" value="CHROMOSOMAL REPLICATION INITIATOR PROTEIN DNAA"/>
    <property type="match status" value="1"/>
</dbReference>
<dbReference type="Proteomes" id="UP001549321">
    <property type="component" value="Unassembled WGS sequence"/>
</dbReference>
<dbReference type="SUPFAM" id="SSF48295">
    <property type="entry name" value="TrpR-like"/>
    <property type="match status" value="1"/>
</dbReference>
<feature type="domain" description="Chromosomal replication initiator DnaA C-terminal" evidence="1">
    <location>
        <begin position="99"/>
        <end position="167"/>
    </location>
</feature>
<dbReference type="RefSeq" id="WP_354553720.1">
    <property type="nucleotide sequence ID" value="NZ_JBEPSM010000004.1"/>
</dbReference>
<evidence type="ECO:0000259" key="1">
    <source>
        <dbReference type="SMART" id="SM00760"/>
    </source>
</evidence>
<comment type="caution">
    <text evidence="2">The sequence shown here is derived from an EMBL/GenBank/DDBJ whole genome shotgun (WGS) entry which is preliminary data.</text>
</comment>
<dbReference type="PANTHER" id="PTHR30050:SF2">
    <property type="entry name" value="CHROMOSOMAL REPLICATION INITIATOR PROTEIN DNAA"/>
    <property type="match status" value="1"/>
</dbReference>
<dbReference type="Gene3D" id="1.10.1750.10">
    <property type="match status" value="1"/>
</dbReference>